<feature type="transmembrane region" description="Helical" evidence="1">
    <location>
        <begin position="39"/>
        <end position="60"/>
    </location>
</feature>
<gene>
    <name evidence="2" type="ORF">HMPREF9013_1278</name>
</gene>
<dbReference type="STRING" id="679192.HMPREF9013_1278"/>
<dbReference type="EMBL" id="ADFR01000009">
    <property type="protein sequence ID" value="EFC05575.1"/>
    <property type="molecule type" value="Genomic_DNA"/>
</dbReference>
<accession>D2MPG3</accession>
<organism evidence="2 3">
    <name type="scientific">Bulleidia extructa W1219</name>
    <dbReference type="NCBI Taxonomy" id="679192"/>
    <lineage>
        <taxon>Bacteria</taxon>
        <taxon>Bacillati</taxon>
        <taxon>Bacillota</taxon>
        <taxon>Erysipelotrichia</taxon>
        <taxon>Erysipelotrichales</taxon>
        <taxon>Erysipelotrichaceae</taxon>
        <taxon>Bulleidia</taxon>
    </lineage>
</organism>
<dbReference type="RefSeq" id="WP_006627276.1">
    <property type="nucleotide sequence ID" value="NZ_ADFR01000009.1"/>
</dbReference>
<dbReference type="Proteomes" id="UP000005017">
    <property type="component" value="Unassembled WGS sequence"/>
</dbReference>
<evidence type="ECO:0000313" key="3">
    <source>
        <dbReference type="Proteomes" id="UP000005017"/>
    </source>
</evidence>
<protein>
    <submittedName>
        <fullName evidence="2">Uncharacterized protein</fullName>
    </submittedName>
</protein>
<sequence length="64" mass="7497">MKKIIPYIFVVIVSVITTFFFFAAMSWYHFGDIPTPTVLIRLVFFCVVLICVLSAITYFIKKKR</sequence>
<keyword evidence="3" id="KW-1185">Reference proteome</keyword>
<keyword evidence="1" id="KW-1133">Transmembrane helix</keyword>
<evidence type="ECO:0000256" key="1">
    <source>
        <dbReference type="SAM" id="Phobius"/>
    </source>
</evidence>
<evidence type="ECO:0000313" key="2">
    <source>
        <dbReference type="EMBL" id="EFC05575.1"/>
    </source>
</evidence>
<reference evidence="3" key="1">
    <citation type="submission" date="2009-12" db="EMBL/GenBank/DDBJ databases">
        <title>Sequence of Clostridiales genomosp. BVAB3 str. UPII9-5.</title>
        <authorList>
            <person name="Madupu R."/>
            <person name="Durkin A.S."/>
            <person name="Torralba M."/>
            <person name="Methe B."/>
            <person name="Sutton G.G."/>
            <person name="Strausberg R.L."/>
            <person name="Nelson K.E."/>
        </authorList>
    </citation>
    <scope>NUCLEOTIDE SEQUENCE [LARGE SCALE GENOMIC DNA]</scope>
    <source>
        <strain evidence="3">W1219</strain>
    </source>
</reference>
<dbReference type="AlphaFoldDB" id="D2MPG3"/>
<feature type="transmembrane region" description="Helical" evidence="1">
    <location>
        <begin position="7"/>
        <end position="27"/>
    </location>
</feature>
<name>D2MPG3_9FIRM</name>
<keyword evidence="1" id="KW-0812">Transmembrane</keyword>
<keyword evidence="1" id="KW-0472">Membrane</keyword>
<proteinExistence type="predicted"/>
<comment type="caution">
    <text evidence="2">The sequence shown here is derived from an EMBL/GenBank/DDBJ whole genome shotgun (WGS) entry which is preliminary data.</text>
</comment>